<protein>
    <submittedName>
        <fullName evidence="5">Ribonuclease</fullName>
    </submittedName>
</protein>
<dbReference type="Gene3D" id="3.90.730.10">
    <property type="entry name" value="Ribonuclease T2-like"/>
    <property type="match status" value="1"/>
</dbReference>
<dbReference type="Pfam" id="PF00445">
    <property type="entry name" value="Ribonuclease_T2"/>
    <property type="match status" value="1"/>
</dbReference>
<evidence type="ECO:0000313" key="5">
    <source>
        <dbReference type="EMBL" id="QBQ63480.1"/>
    </source>
</evidence>
<feature type="compositionally biased region" description="Polar residues" evidence="3">
    <location>
        <begin position="55"/>
        <end position="64"/>
    </location>
</feature>
<dbReference type="AlphaFoldDB" id="A0A4V1AXY4"/>
<keyword evidence="4" id="KW-0812">Transmembrane</keyword>
<evidence type="ECO:0000313" key="6">
    <source>
        <dbReference type="Proteomes" id="UP000294444"/>
    </source>
</evidence>
<evidence type="ECO:0000256" key="1">
    <source>
        <dbReference type="ARBA" id="ARBA00007469"/>
    </source>
</evidence>
<gene>
    <name evidence="5" type="ORF">EXH44_04135</name>
</gene>
<feature type="transmembrane region" description="Helical" evidence="4">
    <location>
        <begin position="12"/>
        <end position="30"/>
    </location>
</feature>
<feature type="compositionally biased region" description="Low complexity" evidence="3">
    <location>
        <begin position="38"/>
        <end position="54"/>
    </location>
</feature>
<name>A0A4V1AXY4_9PAST</name>
<dbReference type="InterPro" id="IPR001568">
    <property type="entry name" value="RNase_T2-like"/>
</dbReference>
<dbReference type="InterPro" id="IPR018188">
    <property type="entry name" value="RNase_T2_His_AS_1"/>
</dbReference>
<reference evidence="5 6" key="1">
    <citation type="submission" date="2019-03" db="EMBL/GenBank/DDBJ databases">
        <authorList>
            <person name="Che Y."/>
            <person name="Zhou L."/>
        </authorList>
    </citation>
    <scope>NUCLEOTIDE SEQUENCE [LARGE SCALE GENOMIC DNA]</scope>
    <source>
        <strain evidence="5 6">AIFJ1607</strain>
    </source>
</reference>
<dbReference type="GO" id="GO:0006401">
    <property type="term" value="P:RNA catabolic process"/>
    <property type="evidence" value="ECO:0007669"/>
    <property type="project" value="TreeGrafter"/>
</dbReference>
<dbReference type="SUPFAM" id="SSF55895">
    <property type="entry name" value="Ribonuclease Rh-like"/>
    <property type="match status" value="1"/>
</dbReference>
<organism evidence="5 6">
    <name type="scientific">Actinobacillus indolicus</name>
    <dbReference type="NCBI Taxonomy" id="51049"/>
    <lineage>
        <taxon>Bacteria</taxon>
        <taxon>Pseudomonadati</taxon>
        <taxon>Pseudomonadota</taxon>
        <taxon>Gammaproteobacteria</taxon>
        <taxon>Pasteurellales</taxon>
        <taxon>Pasteurellaceae</taxon>
        <taxon>Actinobacillus</taxon>
    </lineage>
</organism>
<dbReference type="Proteomes" id="UP000294444">
    <property type="component" value="Chromosome"/>
</dbReference>
<dbReference type="PROSITE" id="PS00530">
    <property type="entry name" value="RNASE_T2_1"/>
    <property type="match status" value="1"/>
</dbReference>
<dbReference type="PANTHER" id="PTHR11240">
    <property type="entry name" value="RIBONUCLEASE T2"/>
    <property type="match status" value="1"/>
</dbReference>
<dbReference type="KEGG" id="aio:EXH44_04135"/>
<keyword evidence="4" id="KW-1133">Transmembrane helix</keyword>
<accession>A0A4V1AXY4</accession>
<dbReference type="GO" id="GO:0003723">
    <property type="term" value="F:RNA binding"/>
    <property type="evidence" value="ECO:0007669"/>
    <property type="project" value="InterPro"/>
</dbReference>
<feature type="region of interest" description="Disordered" evidence="3">
    <location>
        <begin position="38"/>
        <end position="68"/>
    </location>
</feature>
<dbReference type="EMBL" id="CP038145">
    <property type="protein sequence ID" value="QBQ63480.1"/>
    <property type="molecule type" value="Genomic_DNA"/>
</dbReference>
<comment type="similarity">
    <text evidence="1 2">Belongs to the RNase T2 family.</text>
</comment>
<dbReference type="InterPro" id="IPR033130">
    <property type="entry name" value="RNase_T2_His_AS_2"/>
</dbReference>
<evidence type="ECO:0000256" key="2">
    <source>
        <dbReference type="RuleBase" id="RU004328"/>
    </source>
</evidence>
<evidence type="ECO:0000256" key="3">
    <source>
        <dbReference type="SAM" id="MobiDB-lite"/>
    </source>
</evidence>
<dbReference type="GO" id="GO:0033897">
    <property type="term" value="F:ribonuclease T2 activity"/>
    <property type="evidence" value="ECO:0007669"/>
    <property type="project" value="InterPro"/>
</dbReference>
<evidence type="ECO:0000256" key="4">
    <source>
        <dbReference type="SAM" id="Phobius"/>
    </source>
</evidence>
<proteinExistence type="inferred from homology"/>
<dbReference type="PROSITE" id="PS00531">
    <property type="entry name" value="RNASE_T2_2"/>
    <property type="match status" value="1"/>
</dbReference>
<keyword evidence="6" id="KW-1185">Reference proteome</keyword>
<dbReference type="RefSeq" id="WP_162856395.1">
    <property type="nucleotide sequence ID" value="NZ_CP038145.1"/>
</dbReference>
<dbReference type="InterPro" id="IPR036430">
    <property type="entry name" value="RNase_T2-like_sf"/>
</dbReference>
<dbReference type="PANTHER" id="PTHR11240:SF22">
    <property type="entry name" value="RIBONUCLEASE T2"/>
    <property type="match status" value="1"/>
</dbReference>
<sequence>MKKTTSPKNRTLQQLIALIVIAIFAVFTWLNNEEKANKSTASTTLNTSTKTTETQAKSAPSSDVSIPDQLGNYDTKMANDNLGQNKNAPVDYYMLALSWSPSFCETQRNKNNGEVPKHLAFQCNQAAQLGWVIHGLWPQAANARSASDHPRFCQGDLPKLPEDLIKQYMPESPGANLLQGQWEKHGACAFNNASDYFAKQKQLFRSLNLPGQELSRKELFAWMKKFNPQLKDAYLGASKNELYICYDKSWNVMDCPR</sequence>
<keyword evidence="4" id="KW-0472">Membrane</keyword>